<name>A0AB36TDE0_ACETH</name>
<dbReference type="AlphaFoldDB" id="A0AB36TDE0"/>
<evidence type="ECO:0000313" key="2">
    <source>
        <dbReference type="Proteomes" id="UP000223596"/>
    </source>
</evidence>
<proteinExistence type="predicted"/>
<reference evidence="1 2" key="1">
    <citation type="submission" date="2017-09" db="EMBL/GenBank/DDBJ databases">
        <title>Evaluation of Pacific Biosciences Sequencing Technology to Finishing C. thermocellum Genome Sequences.</title>
        <authorList>
            <person name="Brown S."/>
        </authorList>
    </citation>
    <scope>NUCLEOTIDE SEQUENCE [LARGE SCALE GENOMIC DNA]</scope>
    <source>
        <strain evidence="1 2">AD2</strain>
    </source>
</reference>
<accession>A0AB36TDE0</accession>
<protein>
    <submittedName>
        <fullName evidence="1">Uncharacterized protein</fullName>
    </submittedName>
</protein>
<gene>
    <name evidence="1" type="ORF">M972_11349</name>
</gene>
<evidence type="ECO:0000313" key="1">
    <source>
        <dbReference type="EMBL" id="PFH01611.1"/>
    </source>
</evidence>
<dbReference type="EMBL" id="PDBW01000001">
    <property type="protein sequence ID" value="PFH01611.1"/>
    <property type="molecule type" value="Genomic_DNA"/>
</dbReference>
<dbReference type="RefSeq" id="WP_003514336.1">
    <property type="nucleotide sequence ID" value="NZ_CP013828.1"/>
</dbReference>
<sequence>MKKKVKRTCSNCLKGTAININNDILCIEKGIVSSDYVCSKHRFMPSFSSIKRKIHTCIDCEHFIIFDTSNVEDRAFGICELFTVRKYDGKNKKVCSKFVKRVKKEVC</sequence>
<dbReference type="Proteomes" id="UP000223596">
    <property type="component" value="Unassembled WGS sequence"/>
</dbReference>
<dbReference type="GeneID" id="35803974"/>
<organism evidence="1 2">
    <name type="scientific">Acetivibrio thermocellus AD2</name>
    <dbReference type="NCBI Taxonomy" id="1138384"/>
    <lineage>
        <taxon>Bacteria</taxon>
        <taxon>Bacillati</taxon>
        <taxon>Bacillota</taxon>
        <taxon>Clostridia</taxon>
        <taxon>Eubacteriales</taxon>
        <taxon>Oscillospiraceae</taxon>
        <taxon>Acetivibrio</taxon>
    </lineage>
</organism>
<comment type="caution">
    <text evidence="1">The sequence shown here is derived from an EMBL/GenBank/DDBJ whole genome shotgun (WGS) entry which is preliminary data.</text>
</comment>